<comment type="subcellular location">
    <subcellularLocation>
        <location evidence="1">Cell membrane</location>
        <topology evidence="1">Multi-pass membrane protein</topology>
    </subcellularLocation>
</comment>
<reference evidence="8" key="1">
    <citation type="journal article" date="2018" name="Int. J. Syst. Evol. Microbiol.">
        <title>Carboxylicivirga sediminis sp. nov., isolated from coastal sediment.</title>
        <authorList>
            <person name="Wang F.Q."/>
            <person name="Ren L.H."/>
            <person name="Zou R.J."/>
            <person name="Sun Y.Z."/>
            <person name="Liu X.J."/>
            <person name="Jiang F."/>
            <person name="Liu L.J."/>
        </authorList>
    </citation>
    <scope>NUCLEOTIDE SEQUENCE</scope>
    <source>
        <strain evidence="8">JR1</strain>
    </source>
</reference>
<dbReference type="RefSeq" id="WP_212192649.1">
    <property type="nucleotide sequence ID" value="NZ_JAGTAR010000036.1"/>
</dbReference>
<feature type="domain" description="DUF2179" evidence="7">
    <location>
        <begin position="236"/>
        <end position="290"/>
    </location>
</feature>
<reference evidence="8" key="2">
    <citation type="submission" date="2021-04" db="EMBL/GenBank/DDBJ databases">
        <authorList>
            <person name="Zhang T."/>
            <person name="Zhang Y."/>
            <person name="Lu D."/>
            <person name="Zuo D."/>
            <person name="Du Z."/>
        </authorList>
    </citation>
    <scope>NUCLEOTIDE SEQUENCE</scope>
    <source>
        <strain evidence="8">JR1</strain>
    </source>
</reference>
<gene>
    <name evidence="8" type="ORF">KDU71_18790</name>
</gene>
<dbReference type="PANTHER" id="PTHR33545">
    <property type="entry name" value="UPF0750 MEMBRANE PROTEIN YITT-RELATED"/>
    <property type="match status" value="1"/>
</dbReference>
<dbReference type="InterPro" id="IPR019264">
    <property type="entry name" value="DUF2179"/>
</dbReference>
<evidence type="ECO:0000313" key="9">
    <source>
        <dbReference type="Proteomes" id="UP000679220"/>
    </source>
</evidence>
<dbReference type="Pfam" id="PF10035">
    <property type="entry name" value="DUF2179"/>
    <property type="match status" value="1"/>
</dbReference>
<evidence type="ECO:0000259" key="7">
    <source>
        <dbReference type="Pfam" id="PF10035"/>
    </source>
</evidence>
<evidence type="ECO:0000256" key="4">
    <source>
        <dbReference type="ARBA" id="ARBA00022989"/>
    </source>
</evidence>
<dbReference type="GO" id="GO:0005886">
    <property type="term" value="C:plasma membrane"/>
    <property type="evidence" value="ECO:0007669"/>
    <property type="project" value="UniProtKB-SubCell"/>
</dbReference>
<keyword evidence="4 6" id="KW-1133">Transmembrane helix</keyword>
<dbReference type="Proteomes" id="UP000679220">
    <property type="component" value="Unassembled WGS sequence"/>
</dbReference>
<evidence type="ECO:0000256" key="6">
    <source>
        <dbReference type="SAM" id="Phobius"/>
    </source>
</evidence>
<evidence type="ECO:0000256" key="5">
    <source>
        <dbReference type="ARBA" id="ARBA00023136"/>
    </source>
</evidence>
<dbReference type="AlphaFoldDB" id="A0A941F6Y2"/>
<evidence type="ECO:0000313" key="8">
    <source>
        <dbReference type="EMBL" id="MBR8537624.1"/>
    </source>
</evidence>
<dbReference type="InterPro" id="IPR015867">
    <property type="entry name" value="N-reg_PII/ATP_PRibTrfase_C"/>
</dbReference>
<dbReference type="Pfam" id="PF02588">
    <property type="entry name" value="YitT_membrane"/>
    <property type="match status" value="1"/>
</dbReference>
<evidence type="ECO:0000256" key="2">
    <source>
        <dbReference type="ARBA" id="ARBA00022475"/>
    </source>
</evidence>
<comment type="caution">
    <text evidence="8">The sequence shown here is derived from an EMBL/GenBank/DDBJ whole genome shotgun (WGS) entry which is preliminary data.</text>
</comment>
<keyword evidence="5 6" id="KW-0472">Membrane</keyword>
<feature type="transmembrane region" description="Helical" evidence="6">
    <location>
        <begin position="15"/>
        <end position="37"/>
    </location>
</feature>
<dbReference type="InterPro" id="IPR051461">
    <property type="entry name" value="UPF0750_membrane"/>
</dbReference>
<protein>
    <submittedName>
        <fullName evidence="8">YitT family protein</fullName>
    </submittedName>
</protein>
<dbReference type="InterPro" id="IPR003740">
    <property type="entry name" value="YitT"/>
</dbReference>
<name>A0A941F6Y2_9BACT</name>
<accession>A0A941F6Y2</accession>
<dbReference type="PIRSF" id="PIRSF006483">
    <property type="entry name" value="Membrane_protein_YitT"/>
    <property type="match status" value="1"/>
</dbReference>
<keyword evidence="2" id="KW-1003">Cell membrane</keyword>
<evidence type="ECO:0000256" key="3">
    <source>
        <dbReference type="ARBA" id="ARBA00022692"/>
    </source>
</evidence>
<organism evidence="8 9">
    <name type="scientific">Carboxylicivirga sediminis</name>
    <dbReference type="NCBI Taxonomy" id="2006564"/>
    <lineage>
        <taxon>Bacteria</taxon>
        <taxon>Pseudomonadati</taxon>
        <taxon>Bacteroidota</taxon>
        <taxon>Bacteroidia</taxon>
        <taxon>Marinilabiliales</taxon>
        <taxon>Marinilabiliaceae</taxon>
        <taxon>Carboxylicivirga</taxon>
    </lineage>
</organism>
<dbReference type="EMBL" id="JAGTAR010000036">
    <property type="protein sequence ID" value="MBR8537624.1"/>
    <property type="molecule type" value="Genomic_DNA"/>
</dbReference>
<feature type="transmembrane region" description="Helical" evidence="6">
    <location>
        <begin position="159"/>
        <end position="178"/>
    </location>
</feature>
<keyword evidence="3 6" id="KW-0812">Transmembrane</keyword>
<dbReference type="Gene3D" id="3.30.70.120">
    <property type="match status" value="1"/>
</dbReference>
<evidence type="ECO:0000256" key="1">
    <source>
        <dbReference type="ARBA" id="ARBA00004651"/>
    </source>
</evidence>
<feature type="transmembrane region" description="Helical" evidence="6">
    <location>
        <begin position="119"/>
        <end position="138"/>
    </location>
</feature>
<dbReference type="CDD" id="cd16380">
    <property type="entry name" value="YitT_C"/>
    <property type="match status" value="1"/>
</dbReference>
<sequence length="302" mass="33869">MAFVTKEKFLSKDWFITYAYILLGSFLFAMGDVLFVNPYKLAPGGVYGIGNFLYHTFGFKISVSVLFMEVPLLIIGTIILGPRFGIKTLISTFLIMGFAYMFETYWWGYEAFLPNDPMLNALVAGIIYGVAIGLIFKSRATSGGSDIISMILNKYTRMSLGKLVIIVDGTITMLTLFMPGDNGIDWTLPIYSWLVIFIEGKIIDMVIDGLKVNKTLFIISEKHDEIQEKLLHNIKRGGTMFSAMGMYEGVERKVIYTTITRRESTILLNHIAKIDPKAFVNVIDSSQIHGEGFKAIESEVGH</sequence>
<feature type="transmembrane region" description="Helical" evidence="6">
    <location>
        <begin position="88"/>
        <end position="107"/>
    </location>
</feature>
<keyword evidence="9" id="KW-1185">Reference proteome</keyword>
<proteinExistence type="predicted"/>
<dbReference type="PANTHER" id="PTHR33545:SF5">
    <property type="entry name" value="UPF0750 MEMBRANE PROTEIN YITT"/>
    <property type="match status" value="1"/>
</dbReference>